<dbReference type="InterPro" id="IPR004000">
    <property type="entry name" value="Actin"/>
</dbReference>
<reference evidence="6" key="2">
    <citation type="submission" date="2020-05" db="UniProtKB">
        <authorList>
            <consortium name="EnsemblMetazoa"/>
        </authorList>
    </citation>
    <scope>IDENTIFICATION</scope>
    <source>
        <strain evidence="6">WRAIR2</strain>
    </source>
</reference>
<dbReference type="InterPro" id="IPR043129">
    <property type="entry name" value="ATPase_NBD"/>
</dbReference>
<sequence>MSSAALSAIVIDNGSYTIKAGLTGEDDPKSIFRTVVHTSGGEIRPVGEAVNPIGDSHYPIRRGVPCDWDALEGVWEYTFKDVLKVTPREHKVLLTDRPLAERANREKAVQIMFEKFSTPATYVSMQALLALYGSGRTSGTVVDVGDGLTSVVPIVKSTPVKEAIVNVDLAGCDMVDYLAGALNVGDREVAREVMEKVCAVSANMAQESAHTVECKTAHGTVVTVGAERFRCGEALFNPAAIGHQQGRALPELIAGSVASCKEATRKDLYASIVLAGGSTKLRGFSERLQQELAGRIPSTNRFKVVVAQDPTLTVWAGGCLVAQSPVFDQYWVTKEEYEEHGAEIVHRKCV</sequence>
<evidence type="ECO:0000313" key="6">
    <source>
        <dbReference type="EnsemblMetazoa" id="ADIR009241-PA"/>
    </source>
</evidence>
<dbReference type="PROSITE" id="PS00432">
    <property type="entry name" value="ACTINS_2"/>
    <property type="match status" value="1"/>
</dbReference>
<keyword evidence="7" id="KW-1185">Reference proteome</keyword>
<dbReference type="SUPFAM" id="SSF53067">
    <property type="entry name" value="Actin-like ATPase domain"/>
    <property type="match status" value="2"/>
</dbReference>
<dbReference type="STRING" id="7168.A0A182NNK6"/>
<dbReference type="PANTHER" id="PTHR11937">
    <property type="entry name" value="ACTIN"/>
    <property type="match status" value="1"/>
</dbReference>
<evidence type="ECO:0000256" key="2">
    <source>
        <dbReference type="ARBA" id="ARBA00006752"/>
    </source>
</evidence>
<dbReference type="PRINTS" id="PR00190">
    <property type="entry name" value="ACTIN"/>
</dbReference>
<evidence type="ECO:0000313" key="7">
    <source>
        <dbReference type="Proteomes" id="UP000075884"/>
    </source>
</evidence>
<evidence type="ECO:0000256" key="5">
    <source>
        <dbReference type="RuleBase" id="RU000487"/>
    </source>
</evidence>
<organism evidence="6 7">
    <name type="scientific">Anopheles dirus</name>
    <dbReference type="NCBI Taxonomy" id="7168"/>
    <lineage>
        <taxon>Eukaryota</taxon>
        <taxon>Metazoa</taxon>
        <taxon>Ecdysozoa</taxon>
        <taxon>Arthropoda</taxon>
        <taxon>Hexapoda</taxon>
        <taxon>Insecta</taxon>
        <taxon>Pterygota</taxon>
        <taxon>Neoptera</taxon>
        <taxon>Endopterygota</taxon>
        <taxon>Diptera</taxon>
        <taxon>Nematocera</taxon>
        <taxon>Culicoidea</taxon>
        <taxon>Culicidae</taxon>
        <taxon>Anophelinae</taxon>
        <taxon>Anopheles</taxon>
    </lineage>
</organism>
<comment type="similarity">
    <text evidence="2 5">Belongs to the actin family.</text>
</comment>
<evidence type="ECO:0000256" key="3">
    <source>
        <dbReference type="ARBA" id="ARBA00022490"/>
    </source>
</evidence>
<dbReference type="GO" id="GO:0005737">
    <property type="term" value="C:cytoplasm"/>
    <property type="evidence" value="ECO:0007669"/>
    <property type="project" value="UniProtKB-SubCell"/>
</dbReference>
<dbReference type="Gene3D" id="3.90.640.10">
    <property type="entry name" value="Actin, Chain A, domain 4"/>
    <property type="match status" value="1"/>
</dbReference>
<dbReference type="FunFam" id="3.30.420.40:FF:000050">
    <property type="entry name" value="Actin, alpha skeletal muscle"/>
    <property type="match status" value="1"/>
</dbReference>
<proteinExistence type="inferred from homology"/>
<evidence type="ECO:0008006" key="8">
    <source>
        <dbReference type="Google" id="ProtNLM"/>
    </source>
</evidence>
<dbReference type="FunFam" id="3.30.420.40:FF:000058">
    <property type="entry name" value="Putative actin-related protein 5"/>
    <property type="match status" value="1"/>
</dbReference>
<keyword evidence="4" id="KW-0206">Cytoskeleton</keyword>
<evidence type="ECO:0000256" key="1">
    <source>
        <dbReference type="ARBA" id="ARBA00004496"/>
    </source>
</evidence>
<accession>A0A182NNK6</accession>
<dbReference type="EnsemblMetazoa" id="ADIR009241-RA">
    <property type="protein sequence ID" value="ADIR009241-PA"/>
    <property type="gene ID" value="ADIR009241"/>
</dbReference>
<dbReference type="Gene3D" id="3.30.420.40">
    <property type="match status" value="2"/>
</dbReference>
<dbReference type="AlphaFoldDB" id="A0A182NNK6"/>
<protein>
    <recommendedName>
        <fullName evidence="8">Actin</fullName>
    </recommendedName>
</protein>
<reference evidence="7" key="1">
    <citation type="submission" date="2013-03" db="EMBL/GenBank/DDBJ databases">
        <title>The Genome Sequence of Anopheles dirus WRAIR2.</title>
        <authorList>
            <consortium name="The Broad Institute Genomics Platform"/>
            <person name="Neafsey D.E."/>
            <person name="Walton C."/>
            <person name="Walker B."/>
            <person name="Young S.K."/>
            <person name="Zeng Q."/>
            <person name="Gargeya S."/>
            <person name="Fitzgerald M."/>
            <person name="Haas B."/>
            <person name="Abouelleil A."/>
            <person name="Allen A.W."/>
            <person name="Alvarado L."/>
            <person name="Arachchi H.M."/>
            <person name="Berlin A.M."/>
            <person name="Chapman S.B."/>
            <person name="Gainer-Dewar J."/>
            <person name="Goldberg J."/>
            <person name="Griggs A."/>
            <person name="Gujja S."/>
            <person name="Hansen M."/>
            <person name="Howarth C."/>
            <person name="Imamovic A."/>
            <person name="Ireland A."/>
            <person name="Larimer J."/>
            <person name="McCowan C."/>
            <person name="Murphy C."/>
            <person name="Pearson M."/>
            <person name="Poon T.W."/>
            <person name="Priest M."/>
            <person name="Roberts A."/>
            <person name="Saif S."/>
            <person name="Shea T."/>
            <person name="Sisk P."/>
            <person name="Sykes S."/>
            <person name="Wortman J."/>
            <person name="Nusbaum C."/>
            <person name="Birren B."/>
        </authorList>
    </citation>
    <scope>NUCLEOTIDE SEQUENCE [LARGE SCALE GENOMIC DNA]</scope>
    <source>
        <strain evidence="7">WRAIR2</strain>
    </source>
</reference>
<name>A0A182NNK6_9DIPT</name>
<dbReference type="SMART" id="SM00268">
    <property type="entry name" value="ACTIN"/>
    <property type="match status" value="1"/>
</dbReference>
<keyword evidence="3" id="KW-0963">Cytoplasm</keyword>
<dbReference type="Proteomes" id="UP000075884">
    <property type="component" value="Unassembled WGS sequence"/>
</dbReference>
<dbReference type="InterPro" id="IPR004001">
    <property type="entry name" value="Actin_CS"/>
</dbReference>
<dbReference type="VEuPathDB" id="VectorBase:ADIR009241"/>
<evidence type="ECO:0000256" key="4">
    <source>
        <dbReference type="ARBA" id="ARBA00023212"/>
    </source>
</evidence>
<comment type="subcellular location">
    <subcellularLocation>
        <location evidence="1">Cytoplasm</location>
    </subcellularLocation>
</comment>
<dbReference type="Pfam" id="PF00022">
    <property type="entry name" value="Actin"/>
    <property type="match status" value="2"/>
</dbReference>